<dbReference type="RefSeq" id="WP_183999735.1">
    <property type="nucleotide sequence ID" value="NZ_JACIEH010000003.1"/>
</dbReference>
<evidence type="ECO:0000256" key="2">
    <source>
        <dbReference type="ARBA" id="ARBA00022475"/>
    </source>
</evidence>
<keyword evidence="9" id="KW-1185">Reference proteome</keyword>
<feature type="transmembrane region" description="Helical" evidence="6">
    <location>
        <begin position="192"/>
        <end position="215"/>
    </location>
</feature>
<keyword evidence="5 6" id="KW-0472">Membrane</keyword>
<evidence type="ECO:0000256" key="5">
    <source>
        <dbReference type="ARBA" id="ARBA00023136"/>
    </source>
</evidence>
<dbReference type="InterPro" id="IPR047689">
    <property type="entry name" value="CopD"/>
</dbReference>
<evidence type="ECO:0000313" key="9">
    <source>
        <dbReference type="Proteomes" id="UP000557392"/>
    </source>
</evidence>
<protein>
    <submittedName>
        <fullName evidence="8">Putative copper resistance protein D</fullName>
    </submittedName>
</protein>
<dbReference type="AlphaFoldDB" id="A0A7W6JVP0"/>
<name>A0A7W6JVP0_9SPHN</name>
<proteinExistence type="predicted"/>
<dbReference type="PANTHER" id="PTHR34820">
    <property type="entry name" value="INNER MEMBRANE PROTEIN YEBZ"/>
    <property type="match status" value="1"/>
</dbReference>
<keyword evidence="2" id="KW-1003">Cell membrane</keyword>
<comment type="caution">
    <text evidence="8">The sequence shown here is derived from an EMBL/GenBank/DDBJ whole genome shotgun (WGS) entry which is preliminary data.</text>
</comment>
<accession>A0A7W6JVP0</accession>
<dbReference type="PANTHER" id="PTHR34820:SF4">
    <property type="entry name" value="INNER MEMBRANE PROTEIN YEBZ"/>
    <property type="match status" value="1"/>
</dbReference>
<dbReference type="GO" id="GO:0006825">
    <property type="term" value="P:copper ion transport"/>
    <property type="evidence" value="ECO:0007669"/>
    <property type="project" value="InterPro"/>
</dbReference>
<sequence>MGPLDVAVRFGLYLDLAVTFGVPFLALLAPGIRGALPLGRIALATAITGLVLSMCGLMALAASMTGEPISEIDYETLAMILAMPVGMAWIVRMVGLAAVAFAATALRRQPAAFLAIASAGGAVALSTLAWNGHGAMDEAMTGWVHLGADIAHLIAAGAWTGAIACLLALVLRPADAFDAPALRATHRALHGFGVIGTIIVAVILVTGLINSWLLVGPANVAALFTTLYGQLLLAKLALFAAMLGFAAANRYRLTPALADRIETGDHLAALVGLRTSLALEAGCVLLVLALVAWLGTLEPVASMR</sequence>
<feature type="transmembrane region" description="Helical" evidence="6">
    <location>
        <begin position="111"/>
        <end position="130"/>
    </location>
</feature>
<keyword evidence="3 6" id="KW-0812">Transmembrane</keyword>
<dbReference type="NCBIfam" id="NF033808">
    <property type="entry name" value="copper_CopD"/>
    <property type="match status" value="1"/>
</dbReference>
<feature type="transmembrane region" description="Helical" evidence="6">
    <location>
        <begin position="227"/>
        <end position="246"/>
    </location>
</feature>
<dbReference type="InterPro" id="IPR008457">
    <property type="entry name" value="Cu-R_CopD_dom"/>
</dbReference>
<evidence type="ECO:0000313" key="8">
    <source>
        <dbReference type="EMBL" id="MBB4100440.1"/>
    </source>
</evidence>
<evidence type="ECO:0000256" key="3">
    <source>
        <dbReference type="ARBA" id="ARBA00022692"/>
    </source>
</evidence>
<feature type="transmembrane region" description="Helical" evidence="6">
    <location>
        <begin position="150"/>
        <end position="171"/>
    </location>
</feature>
<organism evidence="8 9">
    <name type="scientific">Sphingomonas kyeonggiensis</name>
    <dbReference type="NCBI Taxonomy" id="1268553"/>
    <lineage>
        <taxon>Bacteria</taxon>
        <taxon>Pseudomonadati</taxon>
        <taxon>Pseudomonadota</taxon>
        <taxon>Alphaproteobacteria</taxon>
        <taxon>Sphingomonadales</taxon>
        <taxon>Sphingomonadaceae</taxon>
        <taxon>Sphingomonas</taxon>
    </lineage>
</organism>
<feature type="domain" description="Copper resistance protein D" evidence="7">
    <location>
        <begin position="187"/>
        <end position="294"/>
    </location>
</feature>
<feature type="transmembrane region" description="Helical" evidence="6">
    <location>
        <begin position="41"/>
        <end position="64"/>
    </location>
</feature>
<dbReference type="GO" id="GO:0005886">
    <property type="term" value="C:plasma membrane"/>
    <property type="evidence" value="ECO:0007669"/>
    <property type="project" value="UniProtKB-SubCell"/>
</dbReference>
<reference evidence="8 9" key="1">
    <citation type="submission" date="2020-08" db="EMBL/GenBank/DDBJ databases">
        <title>Genomic Encyclopedia of Type Strains, Phase IV (KMG-IV): sequencing the most valuable type-strain genomes for metagenomic binning, comparative biology and taxonomic classification.</title>
        <authorList>
            <person name="Goeker M."/>
        </authorList>
    </citation>
    <scope>NUCLEOTIDE SEQUENCE [LARGE SCALE GENOMIC DNA]</scope>
    <source>
        <strain evidence="8 9">DSM 101806</strain>
    </source>
</reference>
<evidence type="ECO:0000259" key="7">
    <source>
        <dbReference type="Pfam" id="PF05425"/>
    </source>
</evidence>
<feature type="transmembrane region" description="Helical" evidence="6">
    <location>
        <begin position="6"/>
        <end position="29"/>
    </location>
</feature>
<dbReference type="Pfam" id="PF05425">
    <property type="entry name" value="CopD"/>
    <property type="match status" value="1"/>
</dbReference>
<feature type="transmembrane region" description="Helical" evidence="6">
    <location>
        <begin position="267"/>
        <end position="294"/>
    </location>
</feature>
<evidence type="ECO:0000256" key="1">
    <source>
        <dbReference type="ARBA" id="ARBA00004651"/>
    </source>
</evidence>
<dbReference type="Proteomes" id="UP000557392">
    <property type="component" value="Unassembled WGS sequence"/>
</dbReference>
<gene>
    <name evidence="8" type="ORF">GGR46_004012</name>
</gene>
<evidence type="ECO:0000256" key="6">
    <source>
        <dbReference type="SAM" id="Phobius"/>
    </source>
</evidence>
<dbReference type="InterPro" id="IPR032694">
    <property type="entry name" value="CopC/D"/>
</dbReference>
<dbReference type="EMBL" id="JACIEH010000003">
    <property type="protein sequence ID" value="MBB4100440.1"/>
    <property type="molecule type" value="Genomic_DNA"/>
</dbReference>
<feature type="transmembrane region" description="Helical" evidence="6">
    <location>
        <begin position="76"/>
        <end position="99"/>
    </location>
</feature>
<evidence type="ECO:0000256" key="4">
    <source>
        <dbReference type="ARBA" id="ARBA00022989"/>
    </source>
</evidence>
<keyword evidence="4 6" id="KW-1133">Transmembrane helix</keyword>
<comment type="subcellular location">
    <subcellularLocation>
        <location evidence="1">Cell membrane</location>
        <topology evidence="1">Multi-pass membrane protein</topology>
    </subcellularLocation>
</comment>